<dbReference type="EMBL" id="UINC01192741">
    <property type="protein sequence ID" value="SVE08032.1"/>
    <property type="molecule type" value="Genomic_DNA"/>
</dbReference>
<dbReference type="AlphaFoldDB" id="A0A383AJT0"/>
<name>A0A383AJT0_9ZZZZ</name>
<reference evidence="1" key="1">
    <citation type="submission" date="2018-05" db="EMBL/GenBank/DDBJ databases">
        <authorList>
            <person name="Lanie J.A."/>
            <person name="Ng W.-L."/>
            <person name="Kazmierczak K.M."/>
            <person name="Andrzejewski T.M."/>
            <person name="Davidsen T.M."/>
            <person name="Wayne K.J."/>
            <person name="Tettelin H."/>
            <person name="Glass J.I."/>
            <person name="Rusch D."/>
            <person name="Podicherti R."/>
            <person name="Tsui H.-C.T."/>
            <person name="Winkler M.E."/>
        </authorList>
    </citation>
    <scope>NUCLEOTIDE SEQUENCE</scope>
</reference>
<accession>A0A383AJT0</accession>
<gene>
    <name evidence="1" type="ORF">METZ01_LOCUS460886</name>
</gene>
<protein>
    <submittedName>
        <fullName evidence="1">Uncharacterized protein</fullName>
    </submittedName>
</protein>
<dbReference type="InterPro" id="IPR046234">
    <property type="entry name" value="DUF6267"/>
</dbReference>
<dbReference type="Pfam" id="PF19782">
    <property type="entry name" value="DUF6267"/>
    <property type="match status" value="1"/>
</dbReference>
<evidence type="ECO:0000313" key="1">
    <source>
        <dbReference type="EMBL" id="SVE08032.1"/>
    </source>
</evidence>
<proteinExistence type="predicted"/>
<feature type="non-terminal residue" evidence="1">
    <location>
        <position position="143"/>
    </location>
</feature>
<organism evidence="1">
    <name type="scientific">marine metagenome</name>
    <dbReference type="NCBI Taxonomy" id="408172"/>
    <lineage>
        <taxon>unclassified sequences</taxon>
        <taxon>metagenomes</taxon>
        <taxon>ecological metagenomes</taxon>
    </lineage>
</organism>
<sequence>MKIEDILAGTKKRKPRLLRNFRVKGKGLYTPTAKNLNENARIQHLEDLILGLDGPSGSAGGKKAITALHQIEQQPNSVTIKWDGSPAVIFGRNEKGEFVLTDKSGFGAKGYNGRVTNADALANMLLSRGTEKPSPDRKEFANN</sequence>